<evidence type="ECO:0000313" key="16">
    <source>
        <dbReference type="EMBL" id="KPI98322.1"/>
    </source>
</evidence>
<dbReference type="SUPFAM" id="SSF55856">
    <property type="entry name" value="Cytochrome b5-like heme/steroid binding domain"/>
    <property type="match status" value="1"/>
</dbReference>
<dbReference type="EMBL" id="KQ459585">
    <property type="protein sequence ID" value="KPI98322.1"/>
    <property type="molecule type" value="Genomic_DNA"/>
</dbReference>
<evidence type="ECO:0000256" key="7">
    <source>
        <dbReference type="ARBA" id="ARBA00022848"/>
    </source>
</evidence>
<dbReference type="PROSITE" id="PS50255">
    <property type="entry name" value="CYTOCHROME_B5_2"/>
    <property type="match status" value="1"/>
</dbReference>
<dbReference type="SMART" id="SM01117">
    <property type="entry name" value="Cyt-b5"/>
    <property type="match status" value="1"/>
</dbReference>
<reference evidence="16 17" key="1">
    <citation type="journal article" date="2015" name="Nat. Commun.">
        <title>Outbred genome sequencing and CRISPR/Cas9 gene editing in butterflies.</title>
        <authorList>
            <person name="Li X."/>
            <person name="Fan D."/>
            <person name="Zhang W."/>
            <person name="Liu G."/>
            <person name="Zhang L."/>
            <person name="Zhao L."/>
            <person name="Fang X."/>
            <person name="Chen L."/>
            <person name="Dong Y."/>
            <person name="Chen Y."/>
            <person name="Ding Y."/>
            <person name="Zhao R."/>
            <person name="Feng M."/>
            <person name="Zhu Y."/>
            <person name="Feng Y."/>
            <person name="Jiang X."/>
            <person name="Zhu D."/>
            <person name="Xiang H."/>
            <person name="Feng X."/>
            <person name="Li S."/>
            <person name="Wang J."/>
            <person name="Zhang G."/>
            <person name="Kronforst M.R."/>
            <person name="Wang W."/>
        </authorList>
    </citation>
    <scope>NUCLEOTIDE SEQUENCE [LARGE SCALE GENOMIC DNA]</scope>
    <source>
        <strain evidence="16">Ya'a_city_454_Px</strain>
        <tissue evidence="16">Whole body</tissue>
    </source>
</reference>
<evidence type="ECO:0000313" key="17">
    <source>
        <dbReference type="Proteomes" id="UP000053268"/>
    </source>
</evidence>
<dbReference type="PROSITE" id="PS00191">
    <property type="entry name" value="CYTOCHROME_B5_1"/>
    <property type="match status" value="1"/>
</dbReference>
<evidence type="ECO:0000259" key="15">
    <source>
        <dbReference type="PROSITE" id="PS50255"/>
    </source>
</evidence>
<evidence type="ECO:0000313" key="18">
    <source>
        <dbReference type="RefSeq" id="XP_013171484.1"/>
    </source>
</evidence>
<dbReference type="AlphaFoldDB" id="A0A194PYB1"/>
<dbReference type="OrthoDB" id="260091at2759"/>
<dbReference type="GO" id="GO:0005789">
    <property type="term" value="C:endoplasmic reticulum membrane"/>
    <property type="evidence" value="ECO:0007669"/>
    <property type="project" value="UniProtKB-SubCell"/>
</dbReference>
<dbReference type="GO" id="GO:0020037">
    <property type="term" value="F:heme binding"/>
    <property type="evidence" value="ECO:0007669"/>
    <property type="project" value="UniProtKB-UniRule"/>
</dbReference>
<keyword evidence="10" id="KW-0472">Membrane</keyword>
<dbReference type="RefSeq" id="XP_013171484.1">
    <property type="nucleotide sequence ID" value="XM_013316030.1"/>
</dbReference>
<dbReference type="InterPro" id="IPR018506">
    <property type="entry name" value="Cyt_B5_heme-BS"/>
</dbReference>
<dbReference type="GO" id="GO:0046872">
    <property type="term" value="F:metal ion binding"/>
    <property type="evidence" value="ECO:0007669"/>
    <property type="project" value="UniProtKB-UniRule"/>
</dbReference>
<dbReference type="Pfam" id="PF00173">
    <property type="entry name" value="Cyt-b5"/>
    <property type="match status" value="1"/>
</dbReference>
<evidence type="ECO:0000256" key="12">
    <source>
        <dbReference type="ARBA" id="ARBA00038168"/>
    </source>
</evidence>
<protein>
    <recommendedName>
        <fullName evidence="13">Cytochrome b5</fullName>
    </recommendedName>
</protein>
<evidence type="ECO:0000256" key="2">
    <source>
        <dbReference type="ARBA" id="ARBA00022448"/>
    </source>
</evidence>
<dbReference type="GeneID" id="106120664"/>
<dbReference type="PANTHER" id="PTHR19359">
    <property type="entry name" value="CYTOCHROME B5"/>
    <property type="match status" value="1"/>
</dbReference>
<evidence type="ECO:0000256" key="3">
    <source>
        <dbReference type="ARBA" id="ARBA00022617"/>
    </source>
</evidence>
<evidence type="ECO:0000256" key="11">
    <source>
        <dbReference type="ARBA" id="ARBA00037877"/>
    </source>
</evidence>
<evidence type="ECO:0000256" key="6">
    <source>
        <dbReference type="ARBA" id="ARBA00022824"/>
    </source>
</evidence>
<keyword evidence="8" id="KW-0249">Electron transport</keyword>
<dbReference type="Proteomes" id="UP000053268">
    <property type="component" value="Unassembled WGS sequence"/>
</dbReference>
<comment type="similarity">
    <text evidence="12 14">Belongs to the cytochrome b5 family.</text>
</comment>
<keyword evidence="3 14" id="KW-0349">Heme</keyword>
<dbReference type="InterPro" id="IPR036400">
    <property type="entry name" value="Cyt_B5-like_heme/steroid_sf"/>
</dbReference>
<organism evidence="16 17">
    <name type="scientific">Papilio xuthus</name>
    <name type="common">Asian swallowtail butterfly</name>
    <dbReference type="NCBI Taxonomy" id="66420"/>
    <lineage>
        <taxon>Eukaryota</taxon>
        <taxon>Metazoa</taxon>
        <taxon>Ecdysozoa</taxon>
        <taxon>Arthropoda</taxon>
        <taxon>Hexapoda</taxon>
        <taxon>Insecta</taxon>
        <taxon>Pterygota</taxon>
        <taxon>Neoptera</taxon>
        <taxon>Endopterygota</taxon>
        <taxon>Lepidoptera</taxon>
        <taxon>Glossata</taxon>
        <taxon>Ditrysia</taxon>
        <taxon>Papilionoidea</taxon>
        <taxon>Papilionidae</taxon>
        <taxon>Papilioninae</taxon>
        <taxon>Papilio</taxon>
    </lineage>
</organism>
<reference evidence="18" key="2">
    <citation type="submission" date="2025-04" db="UniProtKB">
        <authorList>
            <consortium name="RefSeq"/>
        </authorList>
    </citation>
    <scope>IDENTIFICATION</scope>
</reference>
<accession>A0A194PYB1</accession>
<keyword evidence="7" id="KW-0492">Microsome</keyword>
<dbReference type="Gene3D" id="3.10.120.10">
    <property type="entry name" value="Cytochrome b5-like heme/steroid binding domain"/>
    <property type="match status" value="1"/>
</dbReference>
<keyword evidence="9 14" id="KW-0408">Iron</keyword>
<sequence length="124" mass="13608">MGEVKRFSRAEVAQHKGRAGGRLWLIYKDSVYDLTDYLAEHPAGDAVILEEGGGDASKAFDEVGHSGDARDIMAKYKIGEVNEDEKYYDEKGKKKKRVVQVQPEEGGSGESRGLLGICCCGLLR</sequence>
<evidence type="ECO:0000256" key="14">
    <source>
        <dbReference type="RuleBase" id="RU362121"/>
    </source>
</evidence>
<feature type="domain" description="Cytochrome b5 heme-binding" evidence="15">
    <location>
        <begin position="4"/>
        <end position="82"/>
    </location>
</feature>
<evidence type="ECO:0000256" key="5">
    <source>
        <dbReference type="ARBA" id="ARBA00022723"/>
    </source>
</evidence>
<dbReference type="Proteomes" id="UP000694872">
    <property type="component" value="Unplaced"/>
</dbReference>
<evidence type="ECO:0000256" key="13">
    <source>
        <dbReference type="ARBA" id="ARBA00039806"/>
    </source>
</evidence>
<dbReference type="InterPro" id="IPR001199">
    <property type="entry name" value="Cyt_B5-like_heme/steroid-bd"/>
</dbReference>
<evidence type="ECO:0000256" key="1">
    <source>
        <dbReference type="ARBA" id="ARBA00004131"/>
    </source>
</evidence>
<evidence type="ECO:0000256" key="10">
    <source>
        <dbReference type="ARBA" id="ARBA00023136"/>
    </source>
</evidence>
<dbReference type="PRINTS" id="PR00363">
    <property type="entry name" value="CYTOCHROMEB5"/>
</dbReference>
<evidence type="ECO:0000256" key="8">
    <source>
        <dbReference type="ARBA" id="ARBA00022982"/>
    </source>
</evidence>
<keyword evidence="5 14" id="KW-0479">Metal-binding</keyword>
<dbReference type="InterPro" id="IPR050668">
    <property type="entry name" value="Cytochrome_b5"/>
</dbReference>
<keyword evidence="6" id="KW-0256">Endoplasmic reticulum</keyword>
<evidence type="ECO:0000256" key="4">
    <source>
        <dbReference type="ARBA" id="ARBA00022692"/>
    </source>
</evidence>
<dbReference type="STRING" id="66420.A0A194PYB1"/>
<keyword evidence="4" id="KW-0812">Transmembrane</keyword>
<name>A0A194PYB1_PAPXU</name>
<proteinExistence type="inferred from homology"/>
<dbReference type="FunFam" id="3.10.120.10:FF:000007">
    <property type="entry name" value="Sulfite oxidase, mitochondrial"/>
    <property type="match status" value="1"/>
</dbReference>
<dbReference type="PANTHER" id="PTHR19359:SF150">
    <property type="entry name" value="CYTOCHROME B5"/>
    <property type="match status" value="1"/>
</dbReference>
<gene>
    <name evidence="18" type="primary">LOC106120664</name>
    <name evidence="16" type="ORF">RR46_09538</name>
</gene>
<keyword evidence="2" id="KW-0813">Transport</keyword>
<evidence type="ECO:0000256" key="9">
    <source>
        <dbReference type="ARBA" id="ARBA00023004"/>
    </source>
</evidence>
<dbReference type="KEGG" id="pxu:106120664"/>
<keyword evidence="17" id="KW-1185">Reference proteome</keyword>
<comment type="subcellular location">
    <subcellularLocation>
        <location evidence="1">Endoplasmic reticulum membrane</location>
        <topology evidence="1">Single-pass membrane protein</topology>
        <orientation evidence="1">Cytoplasmic side</orientation>
    </subcellularLocation>
    <subcellularLocation>
        <location evidence="11">Microsome membrane</location>
        <topology evidence="11">Single-pass membrane protein</topology>
        <orientation evidence="11">Cytoplasmic side</orientation>
    </subcellularLocation>
</comment>